<keyword evidence="3" id="KW-0238">DNA-binding</keyword>
<evidence type="ECO:0000256" key="2">
    <source>
        <dbReference type="ARBA" id="ARBA00023015"/>
    </source>
</evidence>
<dbReference type="InterPro" id="IPR000847">
    <property type="entry name" value="LysR_HTH_N"/>
</dbReference>
<feature type="domain" description="HTH lysR-type" evidence="5">
    <location>
        <begin position="4"/>
        <end position="61"/>
    </location>
</feature>
<comment type="similarity">
    <text evidence="1">Belongs to the LysR transcriptional regulatory family.</text>
</comment>
<protein>
    <submittedName>
        <fullName evidence="6">LysR family transcriptional regulator</fullName>
    </submittedName>
</protein>
<comment type="caution">
    <text evidence="6">The sequence shown here is derived from an EMBL/GenBank/DDBJ whole genome shotgun (WGS) entry which is preliminary data.</text>
</comment>
<keyword evidence="7" id="KW-1185">Reference proteome</keyword>
<evidence type="ECO:0000256" key="4">
    <source>
        <dbReference type="ARBA" id="ARBA00023163"/>
    </source>
</evidence>
<dbReference type="Gene3D" id="1.10.10.10">
    <property type="entry name" value="Winged helix-like DNA-binding domain superfamily/Winged helix DNA-binding domain"/>
    <property type="match status" value="1"/>
</dbReference>
<dbReference type="Pfam" id="PF03466">
    <property type="entry name" value="LysR_substrate"/>
    <property type="match status" value="1"/>
</dbReference>
<name>A0ABS0AN93_9GAMM</name>
<dbReference type="InterPro" id="IPR005119">
    <property type="entry name" value="LysR_subst-bd"/>
</dbReference>
<dbReference type="InterPro" id="IPR036390">
    <property type="entry name" value="WH_DNA-bd_sf"/>
</dbReference>
<dbReference type="PROSITE" id="PS50931">
    <property type="entry name" value="HTH_LYSR"/>
    <property type="match status" value="1"/>
</dbReference>
<dbReference type="RefSeq" id="WP_194864285.1">
    <property type="nucleotide sequence ID" value="NZ_ARXX01000008.1"/>
</dbReference>
<keyword evidence="2" id="KW-0805">Transcription regulation</keyword>
<evidence type="ECO:0000313" key="6">
    <source>
        <dbReference type="EMBL" id="MBF5055553.1"/>
    </source>
</evidence>
<dbReference type="PRINTS" id="PR00039">
    <property type="entry name" value="HTHLYSR"/>
</dbReference>
<proteinExistence type="inferred from homology"/>
<dbReference type="PANTHER" id="PTHR30126:SF40">
    <property type="entry name" value="HTH-TYPE TRANSCRIPTIONAL REGULATOR GLTR"/>
    <property type="match status" value="1"/>
</dbReference>
<gene>
    <name evidence="6" type="ORF">Y5W_00847</name>
</gene>
<dbReference type="SUPFAM" id="SSF53850">
    <property type="entry name" value="Periplasmic binding protein-like II"/>
    <property type="match status" value="1"/>
</dbReference>
<keyword evidence="4" id="KW-0804">Transcription</keyword>
<dbReference type="Gene3D" id="3.40.190.10">
    <property type="entry name" value="Periplasmic binding protein-like II"/>
    <property type="match status" value="2"/>
</dbReference>
<evidence type="ECO:0000313" key="7">
    <source>
        <dbReference type="Proteomes" id="UP000662703"/>
    </source>
</evidence>
<evidence type="ECO:0000259" key="5">
    <source>
        <dbReference type="PROSITE" id="PS50931"/>
    </source>
</evidence>
<dbReference type="SUPFAM" id="SSF46785">
    <property type="entry name" value="Winged helix' DNA-binding domain"/>
    <property type="match status" value="1"/>
</dbReference>
<organism evidence="6 7">
    <name type="scientific">Alloalcanivorax profundimaris</name>
    <dbReference type="NCBI Taxonomy" id="2735259"/>
    <lineage>
        <taxon>Bacteria</taxon>
        <taxon>Pseudomonadati</taxon>
        <taxon>Pseudomonadota</taxon>
        <taxon>Gammaproteobacteria</taxon>
        <taxon>Oceanospirillales</taxon>
        <taxon>Alcanivoracaceae</taxon>
        <taxon>Alloalcanivorax</taxon>
    </lineage>
</organism>
<sequence length="326" mass="36101">MPGWQLQQLIQFRAVYEHGSLSAAARALGVSQPALSRALAKLEEELGTALFQRHTRALRPTEFATELYRQASRVLHESAGLDRLVERFQEGREGRVRLGCGPFVPDLLSRKLARAMERAGLNLHLDVHTDHFETLREGLYGYRYDFLLYDGRRRGDVPDHDDVVVEPLLSLPLRMVAPAAWVRGEGRAALESEPAARAFAASRPWAMPRVSADYGRRAAPWFHRMLVARRGAEFLMPTLSACVGLCRAGHALTLAPDILIEDELAAGWLVPLPLEVGVASETCAYRLRSRPLSQAAGRLWRLLVDGGLRALDEPVRPGSGCESGTD</sequence>
<dbReference type="Pfam" id="PF00126">
    <property type="entry name" value="HTH_1"/>
    <property type="match status" value="1"/>
</dbReference>
<dbReference type="InterPro" id="IPR036388">
    <property type="entry name" value="WH-like_DNA-bd_sf"/>
</dbReference>
<dbReference type="PANTHER" id="PTHR30126">
    <property type="entry name" value="HTH-TYPE TRANSCRIPTIONAL REGULATOR"/>
    <property type="match status" value="1"/>
</dbReference>
<reference evidence="6 7" key="1">
    <citation type="submission" date="2012-09" db="EMBL/GenBank/DDBJ databases">
        <title>Genome Sequence of alkane-degrading Bacterium Alcanivorax sp. 521-1.</title>
        <authorList>
            <person name="Lai Q."/>
            <person name="Shao Z."/>
        </authorList>
    </citation>
    <scope>NUCLEOTIDE SEQUENCE [LARGE SCALE GENOMIC DNA]</scope>
    <source>
        <strain evidence="6 7">521-1</strain>
    </source>
</reference>
<accession>A0ABS0AN93</accession>
<dbReference type="Proteomes" id="UP000662703">
    <property type="component" value="Unassembled WGS sequence"/>
</dbReference>
<evidence type="ECO:0000256" key="3">
    <source>
        <dbReference type="ARBA" id="ARBA00023125"/>
    </source>
</evidence>
<dbReference type="EMBL" id="ARXX01000008">
    <property type="protein sequence ID" value="MBF5055553.1"/>
    <property type="molecule type" value="Genomic_DNA"/>
</dbReference>
<evidence type="ECO:0000256" key="1">
    <source>
        <dbReference type="ARBA" id="ARBA00009437"/>
    </source>
</evidence>